<dbReference type="InterPro" id="IPR051532">
    <property type="entry name" value="Ester_Hydrolysis_Enzymes"/>
</dbReference>
<sequence length="218" mass="24534">MREKKQHQFLKYMALGDSLTVGVGASFLAPGFVSNYARLTEAELNARVFVDVYARSGIETGEVLKIVENPCLHEKIKHANIITLSAGGNDLISASKVFADTGSDADLQESLKECRENVGNIITIVKELKKDCGEPYMIRILNLYNPLPELPLSDKWVRLFNRHLNSFDDGSLIRVANIYSIFKGREDELLSRDRIHPNNRGYEEIAYTLLQLGYKGID</sequence>
<feature type="domain" description="SGNH hydrolase-type esterase" evidence="1">
    <location>
        <begin position="14"/>
        <end position="203"/>
    </location>
</feature>
<dbReference type="Pfam" id="PF13472">
    <property type="entry name" value="Lipase_GDSL_2"/>
    <property type="match status" value="1"/>
</dbReference>
<organism evidence="2 3">
    <name type="scientific">Metabacillus herbersteinensis</name>
    <dbReference type="NCBI Taxonomy" id="283816"/>
    <lineage>
        <taxon>Bacteria</taxon>
        <taxon>Bacillati</taxon>
        <taxon>Bacillota</taxon>
        <taxon>Bacilli</taxon>
        <taxon>Bacillales</taxon>
        <taxon>Bacillaceae</taxon>
        <taxon>Metabacillus</taxon>
    </lineage>
</organism>
<gene>
    <name evidence="2" type="ORF">ACFFIX_08355</name>
</gene>
<dbReference type="EMBL" id="JBHLVO010000005">
    <property type="protein sequence ID" value="MFC0271464.1"/>
    <property type="molecule type" value="Genomic_DNA"/>
</dbReference>
<dbReference type="Gene3D" id="3.40.50.1110">
    <property type="entry name" value="SGNH hydrolase"/>
    <property type="match status" value="1"/>
</dbReference>
<comment type="caution">
    <text evidence="2">The sequence shown here is derived from an EMBL/GenBank/DDBJ whole genome shotgun (WGS) entry which is preliminary data.</text>
</comment>
<name>A0ABV6GE63_9BACI</name>
<evidence type="ECO:0000313" key="3">
    <source>
        <dbReference type="Proteomes" id="UP001589854"/>
    </source>
</evidence>
<dbReference type="PANTHER" id="PTHR30383:SF27">
    <property type="entry name" value="SPORE GERMINATION LIPASE LIPC"/>
    <property type="match status" value="1"/>
</dbReference>
<keyword evidence="3" id="KW-1185">Reference proteome</keyword>
<accession>A0ABV6GE63</accession>
<dbReference type="InterPro" id="IPR036514">
    <property type="entry name" value="SGNH_hydro_sf"/>
</dbReference>
<dbReference type="InterPro" id="IPR013830">
    <property type="entry name" value="SGNH_hydro"/>
</dbReference>
<proteinExistence type="predicted"/>
<dbReference type="PANTHER" id="PTHR30383">
    <property type="entry name" value="THIOESTERASE 1/PROTEASE 1/LYSOPHOSPHOLIPASE L1"/>
    <property type="match status" value="1"/>
</dbReference>
<evidence type="ECO:0000259" key="1">
    <source>
        <dbReference type="Pfam" id="PF13472"/>
    </source>
</evidence>
<dbReference type="Proteomes" id="UP001589854">
    <property type="component" value="Unassembled WGS sequence"/>
</dbReference>
<evidence type="ECO:0000313" key="2">
    <source>
        <dbReference type="EMBL" id="MFC0271464.1"/>
    </source>
</evidence>
<dbReference type="SUPFAM" id="SSF52266">
    <property type="entry name" value="SGNH hydrolase"/>
    <property type="match status" value="1"/>
</dbReference>
<protein>
    <submittedName>
        <fullName evidence="2">GDSL-type esterase/lipase family protein</fullName>
    </submittedName>
</protein>
<reference evidence="2 3" key="1">
    <citation type="submission" date="2024-09" db="EMBL/GenBank/DDBJ databases">
        <authorList>
            <person name="Sun Q."/>
            <person name="Mori K."/>
        </authorList>
    </citation>
    <scope>NUCLEOTIDE SEQUENCE [LARGE SCALE GENOMIC DNA]</scope>
    <source>
        <strain evidence="2 3">CCM 7228</strain>
    </source>
</reference>